<dbReference type="EMBL" id="JABFUD020000016">
    <property type="protein sequence ID" value="KAI5067847.1"/>
    <property type="molecule type" value="Genomic_DNA"/>
</dbReference>
<evidence type="ECO:0000313" key="3">
    <source>
        <dbReference type="Proteomes" id="UP000886520"/>
    </source>
</evidence>
<accession>A0A9D4UHM3</accession>
<comment type="caution">
    <text evidence="2">The sequence shown here is derived from an EMBL/GenBank/DDBJ whole genome shotgun (WGS) entry which is preliminary data.</text>
</comment>
<protein>
    <submittedName>
        <fullName evidence="2">Uncharacterized protein</fullName>
    </submittedName>
</protein>
<gene>
    <name evidence="2" type="ORF">GOP47_0016192</name>
</gene>
<evidence type="ECO:0000313" key="2">
    <source>
        <dbReference type="EMBL" id="KAI5067847.1"/>
    </source>
</evidence>
<proteinExistence type="predicted"/>
<feature type="region of interest" description="Disordered" evidence="1">
    <location>
        <begin position="36"/>
        <end position="58"/>
    </location>
</feature>
<reference evidence="2" key="1">
    <citation type="submission" date="2021-01" db="EMBL/GenBank/DDBJ databases">
        <title>Adiantum capillus-veneris genome.</title>
        <authorList>
            <person name="Fang Y."/>
            <person name="Liao Q."/>
        </authorList>
    </citation>
    <scope>NUCLEOTIDE SEQUENCE</scope>
    <source>
        <strain evidence="2">H3</strain>
        <tissue evidence="2">Leaf</tissue>
    </source>
</reference>
<feature type="compositionally biased region" description="Basic and acidic residues" evidence="1">
    <location>
        <begin position="36"/>
        <end position="45"/>
    </location>
</feature>
<name>A0A9D4UHM3_ADICA</name>
<sequence>MEFGEFSDEASDASLSSEDTSFDDLFTEELVHIQEDHTDVEDNHDQQVQPNEQQVQGNGQSFHVLDPYVYVSDFYFSFDRETFRLMELELQGRLDISIEVIKAHDA</sequence>
<evidence type="ECO:0000256" key="1">
    <source>
        <dbReference type="SAM" id="MobiDB-lite"/>
    </source>
</evidence>
<dbReference type="AlphaFoldDB" id="A0A9D4UHM3"/>
<feature type="compositionally biased region" description="Low complexity" evidence="1">
    <location>
        <begin position="46"/>
        <end position="58"/>
    </location>
</feature>
<organism evidence="2 3">
    <name type="scientific">Adiantum capillus-veneris</name>
    <name type="common">Maidenhair fern</name>
    <dbReference type="NCBI Taxonomy" id="13818"/>
    <lineage>
        <taxon>Eukaryota</taxon>
        <taxon>Viridiplantae</taxon>
        <taxon>Streptophyta</taxon>
        <taxon>Embryophyta</taxon>
        <taxon>Tracheophyta</taxon>
        <taxon>Polypodiopsida</taxon>
        <taxon>Polypodiidae</taxon>
        <taxon>Polypodiales</taxon>
        <taxon>Pteridineae</taxon>
        <taxon>Pteridaceae</taxon>
        <taxon>Vittarioideae</taxon>
        <taxon>Adiantum</taxon>
    </lineage>
</organism>
<dbReference type="Proteomes" id="UP000886520">
    <property type="component" value="Chromosome 16"/>
</dbReference>
<keyword evidence="3" id="KW-1185">Reference proteome</keyword>